<organism evidence="9 10">
    <name type="scientific">Penicillium steckii</name>
    <dbReference type="NCBI Taxonomy" id="303698"/>
    <lineage>
        <taxon>Eukaryota</taxon>
        <taxon>Fungi</taxon>
        <taxon>Dikarya</taxon>
        <taxon>Ascomycota</taxon>
        <taxon>Pezizomycotina</taxon>
        <taxon>Eurotiomycetes</taxon>
        <taxon>Eurotiomycetidae</taxon>
        <taxon>Eurotiales</taxon>
        <taxon>Aspergillaceae</taxon>
        <taxon>Penicillium</taxon>
    </lineage>
</organism>
<comment type="caution">
    <text evidence="9">The sequence shown here is derived from an EMBL/GenBank/DDBJ whole genome shotgun (WGS) entry which is preliminary data.</text>
</comment>
<keyword evidence="2" id="KW-0479">Metal-binding</keyword>
<sequence>MQTFNPGETSLHPLAKKGRPTTSCTECYRRKQKCNREKPCNHCSARKVAERCAYGRSPCVHPMDSSPRLDERGPGMHLSSDNDQVNLLPDWTESIQQSYQLGYSSVTGSNSFVELEQVFKDGNEFQSMHTTYNQAPSPPTEPCTEALLLISRLPPKHITDELIATFFSDVNWHYFIVEEFYFIDLLPRWYRTKTSQPTYLSSYETSQELKYFPCLLFQIVALSLQFLPPGAAAWGFFRNETNTSQRYSDMGVELLELVGGQGIALTAVQASLLRASWLKNLGRGIDAWRALGNAIRLSQELGLHRQRDFHKSRSDNVEESLGTFWYNDYKKRVWINLYTWDSLMALVLGRPMMIGNFDCDTQLPIDCDIPDVPSRTVPMSFSNNPENRPTSLSASLVRYTISSKVHLIRELRLDTPYPRNYHMVGVLHQQALAILDNTKPVLRHQNPDTSWDSQYPYLPQQREELLTIVFTFLTALHRPHISAHVESRRAVLKAGIVVLDSQQRLFDLTRTHHHMLCHLSFYTVDAAILLSVIIALYPQQMLEDSDNIHRALQQAIVRLSMMASVNPTAKSGLDVIQRCYQGHTISCEYSLSPNVEPADLSSTGVQLQNVRKGQSFQQMNYQDYVPTESRISLDNLTQNSTTDGSAPTHYFDQSYWLHQVDGIYSTADHASDLDPLLEPRRD</sequence>
<dbReference type="OrthoDB" id="5344325at2759"/>
<dbReference type="PANTHER" id="PTHR31001:SF87">
    <property type="entry name" value="COL-21"/>
    <property type="match status" value="1"/>
</dbReference>
<dbReference type="EMBL" id="MLKD01000041">
    <property type="protein sequence ID" value="OQE13953.1"/>
    <property type="molecule type" value="Genomic_DNA"/>
</dbReference>
<gene>
    <name evidence="9" type="ORF">PENSTE_c041G01883</name>
</gene>
<dbReference type="Pfam" id="PF04082">
    <property type="entry name" value="Fungal_trans"/>
    <property type="match status" value="1"/>
</dbReference>
<keyword evidence="6" id="KW-0539">Nucleus</keyword>
<name>A0A1V6SK56_9EURO</name>
<dbReference type="GO" id="GO:0006351">
    <property type="term" value="P:DNA-templated transcription"/>
    <property type="evidence" value="ECO:0007669"/>
    <property type="project" value="InterPro"/>
</dbReference>
<evidence type="ECO:0000256" key="6">
    <source>
        <dbReference type="ARBA" id="ARBA00023242"/>
    </source>
</evidence>
<dbReference type="SUPFAM" id="SSF57701">
    <property type="entry name" value="Zn2/Cys6 DNA-binding domain"/>
    <property type="match status" value="1"/>
</dbReference>
<feature type="region of interest" description="Disordered" evidence="7">
    <location>
        <begin position="1"/>
        <end position="21"/>
    </location>
</feature>
<dbReference type="PANTHER" id="PTHR31001">
    <property type="entry name" value="UNCHARACTERIZED TRANSCRIPTIONAL REGULATORY PROTEIN"/>
    <property type="match status" value="1"/>
</dbReference>
<dbReference type="InterPro" id="IPR036864">
    <property type="entry name" value="Zn2-C6_fun-type_DNA-bd_sf"/>
</dbReference>
<dbReference type="PROSITE" id="PS50048">
    <property type="entry name" value="ZN2_CY6_FUNGAL_2"/>
    <property type="match status" value="1"/>
</dbReference>
<evidence type="ECO:0000256" key="3">
    <source>
        <dbReference type="ARBA" id="ARBA00023015"/>
    </source>
</evidence>
<dbReference type="InterPro" id="IPR007219">
    <property type="entry name" value="XnlR_reg_dom"/>
</dbReference>
<keyword evidence="3" id="KW-0805">Transcription regulation</keyword>
<evidence type="ECO:0000256" key="4">
    <source>
        <dbReference type="ARBA" id="ARBA00023125"/>
    </source>
</evidence>
<keyword evidence="4" id="KW-0238">DNA-binding</keyword>
<dbReference type="GO" id="GO:0003677">
    <property type="term" value="F:DNA binding"/>
    <property type="evidence" value="ECO:0007669"/>
    <property type="project" value="UniProtKB-KW"/>
</dbReference>
<accession>A0A1V6SK56</accession>
<dbReference type="GO" id="GO:0008270">
    <property type="term" value="F:zinc ion binding"/>
    <property type="evidence" value="ECO:0007669"/>
    <property type="project" value="InterPro"/>
</dbReference>
<reference evidence="10" key="1">
    <citation type="journal article" date="2017" name="Nat. Microbiol.">
        <title>Global analysis of biosynthetic gene clusters reveals vast potential of secondary metabolite production in Penicillium species.</title>
        <authorList>
            <person name="Nielsen J.C."/>
            <person name="Grijseels S."/>
            <person name="Prigent S."/>
            <person name="Ji B."/>
            <person name="Dainat J."/>
            <person name="Nielsen K.F."/>
            <person name="Frisvad J.C."/>
            <person name="Workman M."/>
            <person name="Nielsen J."/>
        </authorList>
    </citation>
    <scope>NUCLEOTIDE SEQUENCE [LARGE SCALE GENOMIC DNA]</scope>
    <source>
        <strain evidence="10">IBT 24891</strain>
    </source>
</reference>
<dbReference type="Gene3D" id="4.10.240.10">
    <property type="entry name" value="Zn(2)-C6 fungal-type DNA-binding domain"/>
    <property type="match status" value="1"/>
</dbReference>
<dbReference type="STRING" id="303698.A0A1V6SK56"/>
<evidence type="ECO:0000256" key="2">
    <source>
        <dbReference type="ARBA" id="ARBA00022723"/>
    </source>
</evidence>
<keyword evidence="5" id="KW-0804">Transcription</keyword>
<dbReference type="InterPro" id="IPR001138">
    <property type="entry name" value="Zn2Cys6_DnaBD"/>
</dbReference>
<evidence type="ECO:0000313" key="9">
    <source>
        <dbReference type="EMBL" id="OQE13953.1"/>
    </source>
</evidence>
<comment type="subcellular location">
    <subcellularLocation>
        <location evidence="1">Nucleus</location>
    </subcellularLocation>
</comment>
<proteinExistence type="predicted"/>
<dbReference type="SMART" id="SM00906">
    <property type="entry name" value="Fungal_trans"/>
    <property type="match status" value="1"/>
</dbReference>
<dbReference type="Proteomes" id="UP000191285">
    <property type="component" value="Unassembled WGS sequence"/>
</dbReference>
<dbReference type="CDD" id="cd12148">
    <property type="entry name" value="fungal_TF_MHR"/>
    <property type="match status" value="1"/>
</dbReference>
<evidence type="ECO:0000256" key="1">
    <source>
        <dbReference type="ARBA" id="ARBA00004123"/>
    </source>
</evidence>
<feature type="domain" description="Zn(2)-C6 fungal-type" evidence="8">
    <location>
        <begin position="23"/>
        <end position="54"/>
    </location>
</feature>
<dbReference type="CDD" id="cd00067">
    <property type="entry name" value="GAL4"/>
    <property type="match status" value="1"/>
</dbReference>
<dbReference type="GO" id="GO:0000981">
    <property type="term" value="F:DNA-binding transcription factor activity, RNA polymerase II-specific"/>
    <property type="evidence" value="ECO:0007669"/>
    <property type="project" value="InterPro"/>
</dbReference>
<keyword evidence="10" id="KW-1185">Reference proteome</keyword>
<evidence type="ECO:0000313" key="10">
    <source>
        <dbReference type="Proteomes" id="UP000191285"/>
    </source>
</evidence>
<evidence type="ECO:0000256" key="5">
    <source>
        <dbReference type="ARBA" id="ARBA00023163"/>
    </source>
</evidence>
<dbReference type="InterPro" id="IPR050613">
    <property type="entry name" value="Sec_Metabolite_Reg"/>
</dbReference>
<protein>
    <recommendedName>
        <fullName evidence="8">Zn(2)-C6 fungal-type domain-containing protein</fullName>
    </recommendedName>
</protein>
<dbReference type="AlphaFoldDB" id="A0A1V6SK56"/>
<evidence type="ECO:0000256" key="7">
    <source>
        <dbReference type="SAM" id="MobiDB-lite"/>
    </source>
</evidence>
<evidence type="ECO:0000259" key="8">
    <source>
        <dbReference type="PROSITE" id="PS50048"/>
    </source>
</evidence>
<dbReference type="GO" id="GO:0005634">
    <property type="term" value="C:nucleus"/>
    <property type="evidence" value="ECO:0007669"/>
    <property type="project" value="UniProtKB-SubCell"/>
</dbReference>